<evidence type="ECO:0008006" key="3">
    <source>
        <dbReference type="Google" id="ProtNLM"/>
    </source>
</evidence>
<accession>A0ABU9E5K5</accession>
<proteinExistence type="predicted"/>
<keyword evidence="2" id="KW-1185">Reference proteome</keyword>
<organism evidence="1 2">
    <name type="scientific">Gaopeijia maritima</name>
    <dbReference type="NCBI Taxonomy" id="3119007"/>
    <lineage>
        <taxon>Bacteria</taxon>
        <taxon>Pseudomonadati</taxon>
        <taxon>Gemmatimonadota</taxon>
        <taxon>Longimicrobiia</taxon>
        <taxon>Gaopeijiales</taxon>
        <taxon>Gaopeijiaceae</taxon>
        <taxon>Gaopeijia</taxon>
    </lineage>
</organism>
<sequence>MLAPLLLLACSRGDVLLVDPEGVETPPNELTVRLVLDPELGLTPADFGWDDGVPDAEVTLIRVRDREEIVFRNGTTDGSGNRSFTGLGGGIEWVTVERSLSEAEATAPGPEWPVAMLTGAAKARAEPGAEVEITLRPPAPGGLVISEVALQLPQPFEHAGQAYTAAYIEIYNNGTASEFLDGMLIGKLYRTYHDVSRLGNRPCWQTEPMRVDPAGAWTDRILRFPGTGGDYPLEPGQAVIVAVSSADHRYIHPAMHDLTGADFEVLPRTLALADNPAVPNLEDVGPEPFVHNLFFSNDAQWFLAKPTDLGGLPRIPDPADIKEVPWEFVRIPSDQVLDATHIWLDTYGAYTQVGALPICLDPINPGFDQIPGGFADGRDIPNAAQRRVVGTRDGRATLLDTDVSAIDFVMSPTSPGQVPAESGSGGD</sequence>
<gene>
    <name evidence="1" type="ORF">WI372_00160</name>
</gene>
<dbReference type="RefSeq" id="WP_405276043.1">
    <property type="nucleotide sequence ID" value="NZ_JBBHLI010000001.1"/>
</dbReference>
<evidence type="ECO:0000313" key="2">
    <source>
        <dbReference type="Proteomes" id="UP001484239"/>
    </source>
</evidence>
<evidence type="ECO:0000313" key="1">
    <source>
        <dbReference type="EMBL" id="MEK9499388.1"/>
    </source>
</evidence>
<dbReference type="EMBL" id="JBBHLI010000001">
    <property type="protein sequence ID" value="MEK9499388.1"/>
    <property type="molecule type" value="Genomic_DNA"/>
</dbReference>
<reference evidence="1 2" key="1">
    <citation type="submission" date="2024-02" db="EMBL/GenBank/DDBJ databases">
        <title>A novel Gemmatimonadota bacterium.</title>
        <authorList>
            <person name="Du Z.-J."/>
            <person name="Ye Y.-Q."/>
        </authorList>
    </citation>
    <scope>NUCLEOTIDE SEQUENCE [LARGE SCALE GENOMIC DNA]</scope>
    <source>
        <strain evidence="1 2">DH-20</strain>
    </source>
</reference>
<name>A0ABU9E5K5_9BACT</name>
<dbReference type="Proteomes" id="UP001484239">
    <property type="component" value="Unassembled WGS sequence"/>
</dbReference>
<protein>
    <recommendedName>
        <fullName evidence="3">LTD domain-containing protein</fullName>
    </recommendedName>
</protein>
<comment type="caution">
    <text evidence="1">The sequence shown here is derived from an EMBL/GenBank/DDBJ whole genome shotgun (WGS) entry which is preliminary data.</text>
</comment>